<sequence length="114" mass="12083">MVLPQALSNKLNVIGMLRLIPKTLALMAVQRQAATSKSTKPSSSAQHLLDAGVPTTTLTRPRTSAQTPNFSVSLGQKGFAGGPLGGNGVGIHEPQASEYVTVKMRKKMKILVME</sequence>
<reference evidence="1 2" key="1">
    <citation type="journal article" date="2016" name="Sci. Rep.">
        <title>The genome sequence of the outbreeding globe artichoke constructed de novo incorporating a phase-aware low-pass sequencing strategy of F1 progeny.</title>
        <authorList>
            <person name="Scaglione D."/>
            <person name="Reyes-Chin-Wo S."/>
            <person name="Acquadro A."/>
            <person name="Froenicke L."/>
            <person name="Portis E."/>
            <person name="Beitel C."/>
            <person name="Tirone M."/>
            <person name="Mauro R."/>
            <person name="Lo Monaco A."/>
            <person name="Mauromicale G."/>
            <person name="Faccioli P."/>
            <person name="Cattivelli L."/>
            <person name="Rieseberg L."/>
            <person name="Michelmore R."/>
            <person name="Lanteri S."/>
        </authorList>
    </citation>
    <scope>NUCLEOTIDE SEQUENCE [LARGE SCALE GENOMIC DNA]</scope>
    <source>
        <strain evidence="1">2C</strain>
    </source>
</reference>
<protein>
    <submittedName>
        <fullName evidence="1">Uncharacterized protein</fullName>
    </submittedName>
</protein>
<proteinExistence type="predicted"/>
<dbReference type="AlphaFoldDB" id="A0A118JT75"/>
<dbReference type="EMBL" id="LEKV01005110">
    <property type="protein sequence ID" value="KVH90264.1"/>
    <property type="molecule type" value="Genomic_DNA"/>
</dbReference>
<name>A0A118JT75_CYNCS</name>
<evidence type="ECO:0000313" key="2">
    <source>
        <dbReference type="Proteomes" id="UP000243975"/>
    </source>
</evidence>
<gene>
    <name evidence="1" type="ORF">Ccrd_007725</name>
</gene>
<organism evidence="1 2">
    <name type="scientific">Cynara cardunculus var. scolymus</name>
    <name type="common">Globe artichoke</name>
    <name type="synonym">Cynara scolymus</name>
    <dbReference type="NCBI Taxonomy" id="59895"/>
    <lineage>
        <taxon>Eukaryota</taxon>
        <taxon>Viridiplantae</taxon>
        <taxon>Streptophyta</taxon>
        <taxon>Embryophyta</taxon>
        <taxon>Tracheophyta</taxon>
        <taxon>Spermatophyta</taxon>
        <taxon>Magnoliopsida</taxon>
        <taxon>eudicotyledons</taxon>
        <taxon>Gunneridae</taxon>
        <taxon>Pentapetalae</taxon>
        <taxon>asterids</taxon>
        <taxon>campanulids</taxon>
        <taxon>Asterales</taxon>
        <taxon>Asteraceae</taxon>
        <taxon>Carduoideae</taxon>
        <taxon>Cardueae</taxon>
        <taxon>Carduinae</taxon>
        <taxon>Cynara</taxon>
    </lineage>
</organism>
<comment type="caution">
    <text evidence="1">The sequence shown here is derived from an EMBL/GenBank/DDBJ whole genome shotgun (WGS) entry which is preliminary data.</text>
</comment>
<dbReference type="Proteomes" id="UP000243975">
    <property type="component" value="Unassembled WGS sequence"/>
</dbReference>
<keyword evidence="2" id="KW-1185">Reference proteome</keyword>
<accession>A0A118JT75</accession>
<evidence type="ECO:0000313" key="1">
    <source>
        <dbReference type="EMBL" id="KVH90264.1"/>
    </source>
</evidence>
<dbReference type="OrthoDB" id="1749752at2759"/>
<dbReference type="OMA" id="MAYARLN"/>
<dbReference type="Gramene" id="KVH90264">
    <property type="protein sequence ID" value="KVH90264"/>
    <property type="gene ID" value="Ccrd_007725"/>
</dbReference>